<name>A0A9W6VC92_9PSEU</name>
<sequence>MHAQNIVAARALSETIITTLEKNVHKLCLRYAERLPFHGWHHVCFVRAKAADFARLNGANVHVVEASALVHDVNYLIRRNSPAAAGRDLRLDLLLESGVPSETAEWIDRIVDEAEMATRGPDISLEAQALSDADTLFKALPITPVMLAHRYLAENDITLRELANKIVGEQRGVHDGGYYFYNPAAAETYSRWALANLELWQCIREAVDDPAVEDLLDAIGVQELDSTG</sequence>
<accession>A0A9W6VC92</accession>
<comment type="caution">
    <text evidence="1">The sequence shown here is derived from an EMBL/GenBank/DDBJ whole genome shotgun (WGS) entry which is preliminary data.</text>
</comment>
<keyword evidence="2" id="KW-1185">Reference proteome</keyword>
<evidence type="ECO:0000313" key="1">
    <source>
        <dbReference type="EMBL" id="GLY65888.1"/>
    </source>
</evidence>
<gene>
    <name evidence="1" type="ORF">Atai01_25070</name>
</gene>
<evidence type="ECO:0000313" key="2">
    <source>
        <dbReference type="Proteomes" id="UP001165136"/>
    </source>
</evidence>
<protein>
    <submittedName>
        <fullName evidence="1">HD family phosphohydrolase</fullName>
    </submittedName>
</protein>
<proteinExistence type="predicted"/>
<reference evidence="1" key="1">
    <citation type="submission" date="2023-03" db="EMBL/GenBank/DDBJ databases">
        <title>Amycolatopsis taiwanensis NBRC 103393.</title>
        <authorList>
            <person name="Ichikawa N."/>
            <person name="Sato H."/>
            <person name="Tonouchi N."/>
        </authorList>
    </citation>
    <scope>NUCLEOTIDE SEQUENCE</scope>
    <source>
        <strain evidence="1">NBRC 103393</strain>
    </source>
</reference>
<dbReference type="SUPFAM" id="SSF109604">
    <property type="entry name" value="HD-domain/PDEase-like"/>
    <property type="match status" value="1"/>
</dbReference>
<dbReference type="RefSeq" id="WP_211246650.1">
    <property type="nucleotide sequence ID" value="NZ_BSTI01000005.1"/>
</dbReference>
<dbReference type="EMBL" id="BSTI01000005">
    <property type="protein sequence ID" value="GLY65888.1"/>
    <property type="molecule type" value="Genomic_DNA"/>
</dbReference>
<organism evidence="1 2">
    <name type="scientific">Amycolatopsis taiwanensis</name>
    <dbReference type="NCBI Taxonomy" id="342230"/>
    <lineage>
        <taxon>Bacteria</taxon>
        <taxon>Bacillati</taxon>
        <taxon>Actinomycetota</taxon>
        <taxon>Actinomycetes</taxon>
        <taxon>Pseudonocardiales</taxon>
        <taxon>Pseudonocardiaceae</taxon>
        <taxon>Amycolatopsis</taxon>
    </lineage>
</organism>
<dbReference type="AlphaFoldDB" id="A0A9W6VC92"/>
<dbReference type="Gene3D" id="1.10.3210.10">
    <property type="entry name" value="Hypothetical protein af1432"/>
    <property type="match status" value="1"/>
</dbReference>
<dbReference type="Proteomes" id="UP001165136">
    <property type="component" value="Unassembled WGS sequence"/>
</dbReference>